<dbReference type="AlphaFoldDB" id="A0A2R6C4Z2"/>
<dbReference type="Pfam" id="PF12644">
    <property type="entry name" value="DUF3782"/>
    <property type="match status" value="1"/>
</dbReference>
<dbReference type="PANTHER" id="PTHR34314:SF6">
    <property type="entry name" value="DUF3782 DOMAIN-CONTAINING PROTEIN"/>
    <property type="match status" value="1"/>
</dbReference>
<proteinExistence type="predicted"/>
<dbReference type="EMBL" id="NEXF01000653">
    <property type="protein sequence ID" value="PSO05786.1"/>
    <property type="molecule type" value="Genomic_DNA"/>
</dbReference>
<feature type="coiled-coil region" evidence="1">
    <location>
        <begin position="34"/>
        <end position="153"/>
    </location>
</feature>
<evidence type="ECO:0000256" key="1">
    <source>
        <dbReference type="SAM" id="Coils"/>
    </source>
</evidence>
<protein>
    <recommendedName>
        <fullName evidence="4">Microtubule-binding protein</fullName>
    </recommendedName>
</protein>
<dbReference type="InterPro" id="IPR012431">
    <property type="entry name" value="PDDEXK_10"/>
</dbReference>
<dbReference type="InterPro" id="IPR011335">
    <property type="entry name" value="Restrct_endonuc-II-like"/>
</dbReference>
<organism evidence="2 3">
    <name type="scientific">Candidatus Marsarchaeota G2 archaeon BE_D</name>
    <dbReference type="NCBI Taxonomy" id="1978158"/>
    <lineage>
        <taxon>Archaea</taxon>
        <taxon>Candidatus Marsarchaeota</taxon>
        <taxon>Candidatus Marsarchaeota group 2</taxon>
    </lineage>
</organism>
<name>A0A2R6C4Z2_9ARCH</name>
<comment type="caution">
    <text evidence="2">The sequence shown here is derived from an EMBL/GenBank/DDBJ whole genome shotgun (WGS) entry which is preliminary data.</text>
</comment>
<gene>
    <name evidence="2" type="ORF">B9Q04_18650</name>
</gene>
<sequence>MSVKEEFLRLLKEDEEFRLAAAGLLGYTEIIKRLDENERRMDAILAEIARLREDFNREIRLLHEDFNRLSEEQTKLRQDFNRLSEEQTKLRQDFNRLSEEQTKLRQDFNRLSEEQTKLRQDFNRLSEEQTKLRQDFNTEVSLLREDIRRLNDRFEVILGRMGRRWGADLERTLLGTFREVLEMEGIEPGRVERFSYLDRDGSVTGLKGRLVQVDILVRDGEVTVIEVKSFPERQDMDHLKDVVGYVEKIIQKRVSKVYLVAVNVDKDTLERAGELGFKVIYGSIVE</sequence>
<dbReference type="Gene3D" id="6.10.250.370">
    <property type="match status" value="1"/>
</dbReference>
<evidence type="ECO:0000313" key="2">
    <source>
        <dbReference type="EMBL" id="PSO05786.1"/>
    </source>
</evidence>
<dbReference type="Pfam" id="PF07788">
    <property type="entry name" value="PDDEXK_10"/>
    <property type="match status" value="1"/>
</dbReference>
<dbReference type="Proteomes" id="UP000242015">
    <property type="component" value="Unassembled WGS sequence"/>
</dbReference>
<evidence type="ECO:0000313" key="3">
    <source>
        <dbReference type="Proteomes" id="UP000242015"/>
    </source>
</evidence>
<accession>A0A2R6C4Z2</accession>
<reference evidence="2 3" key="1">
    <citation type="submission" date="2017-04" db="EMBL/GenBank/DDBJ databases">
        <title>Novel microbial lineages endemic to geothermal iron-oxide mats fill important gaps in the evolutionary history of Archaea.</title>
        <authorList>
            <person name="Jay Z.J."/>
            <person name="Beam J.P."/>
            <person name="Dlakic M."/>
            <person name="Rusch D.B."/>
            <person name="Kozubal M.A."/>
            <person name="Inskeep W.P."/>
        </authorList>
    </citation>
    <scope>NUCLEOTIDE SEQUENCE [LARGE SCALE GENOMIC DNA]</scope>
    <source>
        <strain evidence="2">BE_D</strain>
    </source>
</reference>
<dbReference type="SUPFAM" id="SSF52980">
    <property type="entry name" value="Restriction endonuclease-like"/>
    <property type="match status" value="1"/>
</dbReference>
<dbReference type="PANTHER" id="PTHR34314">
    <property type="entry name" value="CRENARCHAEAL PROTEIN, PUTATIVE-RELATED"/>
    <property type="match status" value="1"/>
</dbReference>
<dbReference type="InterPro" id="IPR024271">
    <property type="entry name" value="DUF3782"/>
</dbReference>
<evidence type="ECO:0008006" key="4">
    <source>
        <dbReference type="Google" id="ProtNLM"/>
    </source>
</evidence>
<keyword evidence="1" id="KW-0175">Coiled coil</keyword>